<keyword evidence="1" id="KW-0677">Repeat</keyword>
<dbReference type="InterPro" id="IPR040962">
    <property type="entry name" value="TPR_22"/>
</dbReference>
<feature type="region of interest" description="Disordered" evidence="4">
    <location>
        <begin position="1349"/>
        <end position="1371"/>
    </location>
</feature>
<dbReference type="Pfam" id="PF13432">
    <property type="entry name" value="TPR_16"/>
    <property type="match status" value="1"/>
</dbReference>
<dbReference type="Gene3D" id="1.25.40.10">
    <property type="entry name" value="Tetratricopeptide repeat domain"/>
    <property type="match status" value="6"/>
</dbReference>
<dbReference type="Proteomes" id="UP000076874">
    <property type="component" value="Unassembled WGS sequence"/>
</dbReference>
<dbReference type="PANTHER" id="PTHR15704:SF7">
    <property type="entry name" value="SUPERKILLER COMPLEX PROTEIN 3"/>
    <property type="match status" value="1"/>
</dbReference>
<dbReference type="GO" id="GO:0006401">
    <property type="term" value="P:RNA catabolic process"/>
    <property type="evidence" value="ECO:0007669"/>
    <property type="project" value="InterPro"/>
</dbReference>
<dbReference type="Pfam" id="PF13176">
    <property type="entry name" value="TPR_7"/>
    <property type="match status" value="1"/>
</dbReference>
<dbReference type="EMBL" id="AZHD01000023">
    <property type="protein sequence ID" value="OAA54539.1"/>
    <property type="molecule type" value="Genomic_DNA"/>
</dbReference>
<evidence type="ECO:0000256" key="1">
    <source>
        <dbReference type="ARBA" id="ARBA00022737"/>
    </source>
</evidence>
<keyword evidence="6" id="KW-1185">Reference proteome</keyword>
<dbReference type="SMART" id="SM00028">
    <property type="entry name" value="TPR"/>
    <property type="match status" value="9"/>
</dbReference>
<feature type="region of interest" description="Disordered" evidence="4">
    <location>
        <begin position="329"/>
        <end position="348"/>
    </location>
</feature>
<dbReference type="STRING" id="1081102.A0A167MMJ4"/>
<dbReference type="PANTHER" id="PTHR15704">
    <property type="entry name" value="SUPERKILLER 3 PROTEIN-RELATED"/>
    <property type="match status" value="1"/>
</dbReference>
<dbReference type="SUPFAM" id="SSF48452">
    <property type="entry name" value="TPR-like"/>
    <property type="match status" value="3"/>
</dbReference>
<gene>
    <name evidence="5" type="ORF">SPI_08785</name>
</gene>
<feature type="compositionally biased region" description="Low complexity" evidence="4">
    <location>
        <begin position="1404"/>
        <end position="1414"/>
    </location>
</feature>
<evidence type="ECO:0000313" key="6">
    <source>
        <dbReference type="Proteomes" id="UP000076874"/>
    </source>
</evidence>
<feature type="repeat" description="TPR" evidence="3">
    <location>
        <begin position="48"/>
        <end position="81"/>
    </location>
</feature>
<comment type="caution">
    <text evidence="5">The sequence shown here is derived from an EMBL/GenBank/DDBJ whole genome shotgun (WGS) entry which is preliminary data.</text>
</comment>
<proteinExistence type="predicted"/>
<feature type="repeat" description="TPR" evidence="3">
    <location>
        <begin position="452"/>
        <end position="485"/>
    </location>
</feature>
<dbReference type="Pfam" id="PF18833">
    <property type="entry name" value="TPR_22"/>
    <property type="match status" value="1"/>
</dbReference>
<sequence length="1511" mass="165351">MAGAKRPGGGQNSAKAQLKAIGEALKQQQYAEATQQARDVLEADPKNYQALIFLGFALDKCDKLDEAVPVYEEAAGVKPEDPQAWQGLIKVFEKQGSKALPKYKVAALRLAEIFRDADDMYRCQDVVDKFADFARAKGDSRQLVDALELILPGSPIYPALEGRLPPPATTYETLAKLVEADERKRINTLIGERRTRLGARLVDVTVEVKNEVFAQSPLVRLFAEVINWTHDDDLRRSYEEKLLAYRAERVTAFAGEEKARERDEVRTLAKGMVIIKHPYQLAWDIAVDWEDQAEIADWDVGLLWEYRSLFPASGLGKVLSGFLTSDVSPFPEESRRGNEGPGADEQVAEASNEERLALMLDGVAEAKSLLAYRMVALWYQHAEDYVDTVELMRRALKYLEERRRNTGLAFQNTEDAFAVDLATALIYYQTPRNHPEAKRLYERVLSHNATSTPSLIGVGLIYEDELDYDAALSFLERALERDKGDLRVRSEAAWVRTLRGDYEHARDELEACIPLLSEQAHGKGCRQAQSARKLLALTQYRLGVCLWNLDPSAAARKNRKGAYQQFLGALKHDLNLAPAYTSLGVFYLDYAKDRKRAFKCFMKAIELSAVELEAGRRLVQIFADRRDWDSIELVAQRVVDSGQAVPPWGSKKKPHSWPFAALGTAQLHKKEYNKAMMSFRTATRLSLDDYHSFVALAETYLRARMHYSAVRAIEQAQRIEMERGGVVSDGGYDTWFTDYLLGNIYRGVGEHDKAIALYEAILAKRHNEEGVLIALMHAMVESAESCVKTGLFGEAISKATDTLTFAGNVPTATAEATFGFWTAVAGACAVFSAVQGKVTTFPAVLVGALITIGVRPSAGGNDYASASETERGETDEHEEHPAYAYLQDIDRVGTGVVLAQGIFADEEKVGVDLTRCLHATILAYKRALQVTPADDAHMRAVAHYNLGWAEYRAHTCLPVDLRASLNGFLRAAIRCFKRAIELEAGNRKFWNALGVATSAVHPPVAQHAFARSLYLGRGRAAVWANLGTLALLHDDVELANKAFAEGQSSDPDCAASWLGQGYVALRFGEAAEARSLFMHAMDLADASSLAARQQYALSLFDHLVSDEVVGAAGTAGAPAAIDLVRPLIGLEQVRRLRPQELPYAQLFALFRERIHDHASTLRILTEVCAALETDFAATESAEALKRLAVAKADLARAYTAVGAYDDALACSALALKLVGDDRDRGGRRSELPATARGKVALSAHLAAGLSRFYTGDTDGAVAHFEAIWAGDDNEEAAKTKYPDVVCLFAQVLWATGTDDARQRAQDELFGVIEAHPDHIQAILLLGVIAVLQGDEESGEAVTAALAELQDKDTEEDAGAGAGAGTGTGTSKTAEAGFVTASDQARIGAVLHALANPTQEPGTDAARQQSSRSQAQRDIVLHPHLPHGWANLAQDASADDNNEDADADDAYNFVSDMALQLTRRLLPPRGRLGPEDLARACVGTRRPADAQVSIFVAPWLPDGWQALGEALA</sequence>
<organism evidence="5 6">
    <name type="scientific">Niveomyces insectorum RCEF 264</name>
    <dbReference type="NCBI Taxonomy" id="1081102"/>
    <lineage>
        <taxon>Eukaryota</taxon>
        <taxon>Fungi</taxon>
        <taxon>Dikarya</taxon>
        <taxon>Ascomycota</taxon>
        <taxon>Pezizomycotina</taxon>
        <taxon>Sordariomycetes</taxon>
        <taxon>Hypocreomycetidae</taxon>
        <taxon>Hypocreales</taxon>
        <taxon>Cordycipitaceae</taxon>
        <taxon>Niveomyces</taxon>
    </lineage>
</organism>
<dbReference type="Pfam" id="PF14559">
    <property type="entry name" value="TPR_19"/>
    <property type="match status" value="1"/>
</dbReference>
<evidence type="ECO:0000256" key="2">
    <source>
        <dbReference type="ARBA" id="ARBA00022803"/>
    </source>
</evidence>
<evidence type="ECO:0000313" key="5">
    <source>
        <dbReference type="EMBL" id="OAA54539.1"/>
    </source>
</evidence>
<dbReference type="InterPro" id="IPR019734">
    <property type="entry name" value="TPR_rpt"/>
</dbReference>
<reference evidence="5 6" key="1">
    <citation type="journal article" date="2016" name="Genome Biol. Evol.">
        <title>Divergent and convergent evolution of fungal pathogenicity.</title>
        <authorList>
            <person name="Shang Y."/>
            <person name="Xiao G."/>
            <person name="Zheng P."/>
            <person name="Cen K."/>
            <person name="Zhan S."/>
            <person name="Wang C."/>
        </authorList>
    </citation>
    <scope>NUCLEOTIDE SEQUENCE [LARGE SCALE GENOMIC DNA]</scope>
    <source>
        <strain evidence="5 6">RCEF 264</strain>
    </source>
</reference>
<dbReference type="OrthoDB" id="421075at2759"/>
<evidence type="ECO:0000256" key="4">
    <source>
        <dbReference type="SAM" id="MobiDB-lite"/>
    </source>
</evidence>
<dbReference type="InterPro" id="IPR011990">
    <property type="entry name" value="TPR-like_helical_dom_sf"/>
</dbReference>
<protein>
    <submittedName>
        <fullName evidence="5">Antiviral protein</fullName>
    </submittedName>
</protein>
<dbReference type="GO" id="GO:0055087">
    <property type="term" value="C:Ski complex"/>
    <property type="evidence" value="ECO:0007669"/>
    <property type="project" value="InterPro"/>
</dbReference>
<feature type="region of interest" description="Disordered" evidence="4">
    <location>
        <begin position="1395"/>
        <end position="1414"/>
    </location>
</feature>
<accession>A0A167MMJ4</accession>
<name>A0A167MMJ4_9HYPO</name>
<evidence type="ECO:0000256" key="3">
    <source>
        <dbReference type="PROSITE-ProRule" id="PRU00339"/>
    </source>
</evidence>
<dbReference type="InterPro" id="IPR039226">
    <property type="entry name" value="Ski3/TTC37"/>
</dbReference>
<dbReference type="PROSITE" id="PS50005">
    <property type="entry name" value="TPR"/>
    <property type="match status" value="2"/>
</dbReference>
<keyword evidence="2 3" id="KW-0802">TPR repeat</keyword>
<dbReference type="SUPFAM" id="SSF81901">
    <property type="entry name" value="HCP-like"/>
    <property type="match status" value="1"/>
</dbReference>